<feature type="domain" description="SseB protein N-terminal" evidence="1">
    <location>
        <begin position="25"/>
        <end position="123"/>
    </location>
</feature>
<proteinExistence type="predicted"/>
<dbReference type="InterPro" id="IPR009839">
    <property type="entry name" value="SseB_N"/>
</dbReference>
<evidence type="ECO:0000259" key="1">
    <source>
        <dbReference type="Pfam" id="PF07179"/>
    </source>
</evidence>
<dbReference type="InterPro" id="IPR027945">
    <property type="entry name" value="SseB_C"/>
</dbReference>
<sequence length="247" mass="26858">MAKTTPDTLARLLAAAKAPPQGTNPECAQNAFFNASLDATVYAHVPMESPPEGVMRFIQFIRPDNGQTMLPFFSDKGQAEEAANKVALIMAMSGRDLFELTRGASLMLNPNVDAIALYPPEITAILEGRSLGSFTKSEIPAETEVLIGQPSVSTVALNMILRNLFEKEATVKTAFLTELHREDDSTAVILLLTIVAAKAHRERLLQLITLAFKTEALELALPLDMRFLTPDESLDQICNGGVQIFGN</sequence>
<evidence type="ECO:0000313" key="3">
    <source>
        <dbReference type="EMBL" id="MET4569109.1"/>
    </source>
</evidence>
<evidence type="ECO:0000259" key="2">
    <source>
        <dbReference type="Pfam" id="PF14581"/>
    </source>
</evidence>
<gene>
    <name evidence="3" type="ORF">ABIE04_001436</name>
</gene>
<protein>
    <recommendedName>
        <fullName evidence="5">SseB protein</fullName>
    </recommendedName>
</protein>
<evidence type="ECO:0000313" key="4">
    <source>
        <dbReference type="Proteomes" id="UP001549251"/>
    </source>
</evidence>
<dbReference type="RefSeq" id="WP_354548037.1">
    <property type="nucleotide sequence ID" value="NZ_JBEPSD010000001.1"/>
</dbReference>
<dbReference type="EMBL" id="JBEPSD010000001">
    <property type="protein sequence ID" value="MET4569109.1"/>
    <property type="molecule type" value="Genomic_DNA"/>
</dbReference>
<evidence type="ECO:0008006" key="5">
    <source>
        <dbReference type="Google" id="ProtNLM"/>
    </source>
</evidence>
<name>A0ABV2PVP7_9GAMM</name>
<keyword evidence="4" id="KW-1185">Reference proteome</keyword>
<reference evidence="3 4" key="1">
    <citation type="submission" date="2024-06" db="EMBL/GenBank/DDBJ databases">
        <title>Sorghum-associated microbial communities from plants grown in Nebraska, USA.</title>
        <authorList>
            <person name="Schachtman D."/>
        </authorList>
    </citation>
    <scope>NUCLEOTIDE SEQUENCE [LARGE SCALE GENOMIC DNA]</scope>
    <source>
        <strain evidence="3 4">1757</strain>
    </source>
</reference>
<dbReference type="Proteomes" id="UP001549251">
    <property type="component" value="Unassembled WGS sequence"/>
</dbReference>
<dbReference type="Pfam" id="PF14581">
    <property type="entry name" value="SseB_C"/>
    <property type="match status" value="1"/>
</dbReference>
<organism evidence="3 4">
    <name type="scientific">Rhodanobacter soli</name>
    <dbReference type="NCBI Taxonomy" id="590609"/>
    <lineage>
        <taxon>Bacteria</taxon>
        <taxon>Pseudomonadati</taxon>
        <taxon>Pseudomonadota</taxon>
        <taxon>Gammaproteobacteria</taxon>
        <taxon>Lysobacterales</taxon>
        <taxon>Rhodanobacteraceae</taxon>
        <taxon>Rhodanobacter</taxon>
    </lineage>
</organism>
<accession>A0ABV2PVP7</accession>
<feature type="domain" description="SseB protein C-terminal" evidence="2">
    <location>
        <begin position="139"/>
        <end position="228"/>
    </location>
</feature>
<comment type="caution">
    <text evidence="3">The sequence shown here is derived from an EMBL/GenBank/DDBJ whole genome shotgun (WGS) entry which is preliminary data.</text>
</comment>
<dbReference type="Pfam" id="PF07179">
    <property type="entry name" value="SseB"/>
    <property type="match status" value="1"/>
</dbReference>